<dbReference type="Pfam" id="PF07475">
    <property type="entry name" value="Hpr_kinase_C"/>
    <property type="match status" value="1"/>
</dbReference>
<dbReference type="OrthoDB" id="9778803at2"/>
<dbReference type="GO" id="GO:0006109">
    <property type="term" value="P:regulation of carbohydrate metabolic process"/>
    <property type="evidence" value="ECO:0007669"/>
    <property type="project" value="InterPro"/>
</dbReference>
<evidence type="ECO:0000313" key="2">
    <source>
        <dbReference type="EMBL" id="SHH21763.1"/>
    </source>
</evidence>
<dbReference type="STRING" id="490188.SAMN04488068_2920"/>
<dbReference type="GO" id="GO:0005524">
    <property type="term" value="F:ATP binding"/>
    <property type="evidence" value="ECO:0007669"/>
    <property type="project" value="InterPro"/>
</dbReference>
<dbReference type="AlphaFoldDB" id="A0A1M5R7C4"/>
<dbReference type="InterPro" id="IPR011104">
    <property type="entry name" value="Hpr_kin/Pase_C"/>
</dbReference>
<dbReference type="GO" id="GO:0000155">
    <property type="term" value="F:phosphorelay sensor kinase activity"/>
    <property type="evidence" value="ECO:0007669"/>
    <property type="project" value="InterPro"/>
</dbReference>
<dbReference type="RefSeq" id="WP_072898589.1">
    <property type="nucleotide sequence ID" value="NZ_FQWZ01000007.1"/>
</dbReference>
<gene>
    <name evidence="2" type="ORF">SAMN04488068_2920</name>
</gene>
<sequence>MGVDAPGAAPSLTLHGVFIQIFDVGVLITGGSGVGKSELALELLARGHRLVADDAAEFYRGSDGRIQGRCPPLLSGFLEVRGLGILNVGRMFGAAALLASCPLDLMLRLQSPGDVAEAPDRVYGQRTLRRVLDADIAEIALPIRLGHNLAALAEAASRDQRLKRAGYDAAADFVAIQLRAINPASLPSEERRS</sequence>
<dbReference type="PANTHER" id="PTHR30305:SF1">
    <property type="entry name" value="HPR KINASE_PHOSPHORYLASE"/>
    <property type="match status" value="1"/>
</dbReference>
<keyword evidence="2" id="KW-0808">Transferase</keyword>
<dbReference type="PANTHER" id="PTHR30305">
    <property type="entry name" value="PROTEIN YJDM-RELATED"/>
    <property type="match status" value="1"/>
</dbReference>
<keyword evidence="2" id="KW-0418">Kinase</keyword>
<dbReference type="CDD" id="cd01918">
    <property type="entry name" value="HprK_C"/>
    <property type="match status" value="1"/>
</dbReference>
<evidence type="ECO:0000313" key="3">
    <source>
        <dbReference type="Proteomes" id="UP000199758"/>
    </source>
</evidence>
<proteinExistence type="predicted"/>
<name>A0A1M5R7C4_9GAMM</name>
<dbReference type="InterPro" id="IPR027417">
    <property type="entry name" value="P-loop_NTPase"/>
</dbReference>
<feature type="domain" description="HPr kinase/phosphorylase C-terminal" evidence="1">
    <location>
        <begin position="9"/>
        <end position="174"/>
    </location>
</feature>
<evidence type="ECO:0000259" key="1">
    <source>
        <dbReference type="Pfam" id="PF07475"/>
    </source>
</evidence>
<dbReference type="SUPFAM" id="SSF53795">
    <property type="entry name" value="PEP carboxykinase-like"/>
    <property type="match status" value="1"/>
</dbReference>
<accession>A0A1M5R7C4</accession>
<organism evidence="2 3">
    <name type="scientific">Hydrocarboniphaga daqingensis</name>
    <dbReference type="NCBI Taxonomy" id="490188"/>
    <lineage>
        <taxon>Bacteria</taxon>
        <taxon>Pseudomonadati</taxon>
        <taxon>Pseudomonadota</taxon>
        <taxon>Gammaproteobacteria</taxon>
        <taxon>Nevskiales</taxon>
        <taxon>Nevskiaceae</taxon>
        <taxon>Hydrocarboniphaga</taxon>
    </lineage>
</organism>
<keyword evidence="3" id="KW-1185">Reference proteome</keyword>
<dbReference type="Proteomes" id="UP000199758">
    <property type="component" value="Unassembled WGS sequence"/>
</dbReference>
<reference evidence="2 3" key="1">
    <citation type="submission" date="2016-11" db="EMBL/GenBank/DDBJ databases">
        <authorList>
            <person name="Jaros S."/>
            <person name="Januszkiewicz K."/>
            <person name="Wedrychowicz H."/>
        </authorList>
    </citation>
    <scope>NUCLEOTIDE SEQUENCE [LARGE SCALE GENOMIC DNA]</scope>
    <source>
        <strain evidence="2 3">CGMCC 1.7049</strain>
    </source>
</reference>
<dbReference type="EMBL" id="FQWZ01000007">
    <property type="protein sequence ID" value="SHH21763.1"/>
    <property type="molecule type" value="Genomic_DNA"/>
</dbReference>
<dbReference type="Gene3D" id="3.40.50.300">
    <property type="entry name" value="P-loop containing nucleotide triphosphate hydrolases"/>
    <property type="match status" value="1"/>
</dbReference>
<protein>
    <submittedName>
        <fullName evidence="2">HPr Serine kinase C-terminal domain-containing protein</fullName>
    </submittedName>
</protein>